<dbReference type="InterPro" id="IPR003719">
    <property type="entry name" value="Phenazine_PhzF-like"/>
</dbReference>
<dbReference type="RefSeq" id="WP_304561560.1">
    <property type="nucleotide sequence ID" value="NZ_JAUQSZ010000008.1"/>
</dbReference>
<evidence type="ECO:0000313" key="3">
    <source>
        <dbReference type="EMBL" id="MDO7843100.1"/>
    </source>
</evidence>
<evidence type="ECO:0000256" key="2">
    <source>
        <dbReference type="ARBA" id="ARBA00023235"/>
    </source>
</evidence>
<dbReference type="Proteomes" id="UP001176468">
    <property type="component" value="Unassembled WGS sequence"/>
</dbReference>
<dbReference type="Gene3D" id="3.10.310.10">
    <property type="entry name" value="Diaminopimelate Epimerase, Chain A, domain 1"/>
    <property type="match status" value="2"/>
</dbReference>
<keyword evidence="2" id="KW-0413">Isomerase</keyword>
<dbReference type="PANTHER" id="PTHR13774:SF17">
    <property type="entry name" value="PHENAZINE BIOSYNTHESIS-LIKE DOMAIN-CONTAINING PROTEIN"/>
    <property type="match status" value="1"/>
</dbReference>
<organism evidence="3 4">
    <name type="scientific">Sphingomonas immobilis</name>
    <dbReference type="NCBI Taxonomy" id="3063997"/>
    <lineage>
        <taxon>Bacteria</taxon>
        <taxon>Pseudomonadati</taxon>
        <taxon>Pseudomonadota</taxon>
        <taxon>Alphaproteobacteria</taxon>
        <taxon>Sphingomonadales</taxon>
        <taxon>Sphingomonadaceae</taxon>
        <taxon>Sphingomonas</taxon>
    </lineage>
</organism>
<dbReference type="PIRSF" id="PIRSF016184">
    <property type="entry name" value="PhzC_PhzF"/>
    <property type="match status" value="1"/>
</dbReference>
<sequence length="244" mass="25748">MKVPYAHILAFADRPFRGNPAAVIALPEWRDDATLQAIAAELSLPATTFLVGAEIRWFSPIREIGLCGHGTLAAGHFVLAGDPARESATFNTRDARALTVTRTGDGYALALPALPPSPEALPDIGVLAVETLRHAGGYHVYVLRDEAAVRAFTPGALPAGAQTTVTAPGTETDVVSRVFSPYEDAVTGSAHAVIAPYWAARLGRDRFTAFQASARGGRIDCRLDGDRVILTGGCVTVIEGTIFV</sequence>
<dbReference type="Pfam" id="PF02567">
    <property type="entry name" value="PhzC-PhzF"/>
    <property type="match status" value="2"/>
</dbReference>
<evidence type="ECO:0000256" key="1">
    <source>
        <dbReference type="ARBA" id="ARBA00008270"/>
    </source>
</evidence>
<comment type="similarity">
    <text evidence="1">Belongs to the PhzF family.</text>
</comment>
<protein>
    <submittedName>
        <fullName evidence="3">PhzF family phenazine biosynthesis protein</fullName>
    </submittedName>
</protein>
<proteinExistence type="inferred from homology"/>
<dbReference type="EMBL" id="JAUQSZ010000008">
    <property type="protein sequence ID" value="MDO7843100.1"/>
    <property type="molecule type" value="Genomic_DNA"/>
</dbReference>
<evidence type="ECO:0000313" key="4">
    <source>
        <dbReference type="Proteomes" id="UP001176468"/>
    </source>
</evidence>
<dbReference type="SUPFAM" id="SSF54506">
    <property type="entry name" value="Diaminopimelate epimerase-like"/>
    <property type="match status" value="1"/>
</dbReference>
<accession>A0ABT8ZZU8</accession>
<gene>
    <name evidence="3" type="ORF">Q5H94_12265</name>
</gene>
<comment type="caution">
    <text evidence="3">The sequence shown here is derived from an EMBL/GenBank/DDBJ whole genome shotgun (WGS) entry which is preliminary data.</text>
</comment>
<name>A0ABT8ZZU8_9SPHN</name>
<keyword evidence="4" id="KW-1185">Reference proteome</keyword>
<reference evidence="3" key="1">
    <citation type="submission" date="2023-07" db="EMBL/GenBank/DDBJ databases">
        <authorList>
            <person name="Kim M.K."/>
        </authorList>
    </citation>
    <scope>NUCLEOTIDE SEQUENCE</scope>
    <source>
        <strain evidence="3">CA1-15</strain>
    </source>
</reference>
<dbReference type="PANTHER" id="PTHR13774">
    <property type="entry name" value="PHENAZINE BIOSYNTHESIS PROTEIN"/>
    <property type="match status" value="1"/>
</dbReference>